<name>A0A8A1M818_AJECA</name>
<dbReference type="Pfam" id="PF00172">
    <property type="entry name" value="Zn_clus"/>
    <property type="match status" value="1"/>
</dbReference>
<dbReference type="AlphaFoldDB" id="A0A8A1M818"/>
<keyword evidence="4" id="KW-0804">Transcription</keyword>
<evidence type="ECO:0000256" key="1">
    <source>
        <dbReference type="ARBA" id="ARBA00004123"/>
    </source>
</evidence>
<dbReference type="GO" id="GO:0045944">
    <property type="term" value="P:positive regulation of transcription by RNA polymerase II"/>
    <property type="evidence" value="ECO:0007669"/>
    <property type="project" value="TreeGrafter"/>
</dbReference>
<evidence type="ECO:0000256" key="3">
    <source>
        <dbReference type="ARBA" id="ARBA00023125"/>
    </source>
</evidence>
<dbReference type="InterPro" id="IPR036864">
    <property type="entry name" value="Zn2-C6_fun-type_DNA-bd_sf"/>
</dbReference>
<evidence type="ECO:0000256" key="2">
    <source>
        <dbReference type="ARBA" id="ARBA00023015"/>
    </source>
</evidence>
<dbReference type="GO" id="GO:0008270">
    <property type="term" value="F:zinc ion binding"/>
    <property type="evidence" value="ECO:0007669"/>
    <property type="project" value="InterPro"/>
</dbReference>
<gene>
    <name evidence="8" type="ORF">I7I51_05557</name>
</gene>
<dbReference type="Pfam" id="PF11951">
    <property type="entry name" value="Fungal_trans_2"/>
    <property type="match status" value="1"/>
</dbReference>
<keyword evidence="3" id="KW-0238">DNA-binding</keyword>
<dbReference type="GO" id="GO:0000981">
    <property type="term" value="F:DNA-binding transcription factor activity, RNA polymerase II-specific"/>
    <property type="evidence" value="ECO:0007669"/>
    <property type="project" value="InterPro"/>
</dbReference>
<dbReference type="PANTHER" id="PTHR37534:SF15">
    <property type="entry name" value="ZN(II)2CYS6 TRANSCRIPTION FACTOR (EUROFUNG)"/>
    <property type="match status" value="1"/>
</dbReference>
<dbReference type="CDD" id="cd00067">
    <property type="entry name" value="GAL4"/>
    <property type="match status" value="1"/>
</dbReference>
<evidence type="ECO:0000313" key="9">
    <source>
        <dbReference type="Proteomes" id="UP000663671"/>
    </source>
</evidence>
<dbReference type="GO" id="GO:0000976">
    <property type="term" value="F:transcription cis-regulatory region binding"/>
    <property type="evidence" value="ECO:0007669"/>
    <property type="project" value="TreeGrafter"/>
</dbReference>
<feature type="domain" description="Zn(2)-C6 fungal-type" evidence="7">
    <location>
        <begin position="21"/>
        <end position="49"/>
    </location>
</feature>
<evidence type="ECO:0000259" key="7">
    <source>
        <dbReference type="PROSITE" id="PS50048"/>
    </source>
</evidence>
<evidence type="ECO:0000256" key="4">
    <source>
        <dbReference type="ARBA" id="ARBA00023163"/>
    </source>
</evidence>
<dbReference type="Proteomes" id="UP000663671">
    <property type="component" value="Chromosome 4"/>
</dbReference>
<dbReference type="GO" id="GO:0005634">
    <property type="term" value="C:nucleus"/>
    <property type="evidence" value="ECO:0007669"/>
    <property type="project" value="UniProtKB-SubCell"/>
</dbReference>
<dbReference type="Gene3D" id="4.10.240.10">
    <property type="entry name" value="Zn(2)-C6 fungal-type DNA-binding domain"/>
    <property type="match status" value="1"/>
</dbReference>
<keyword evidence="5" id="KW-0539">Nucleus</keyword>
<protein>
    <submittedName>
        <fullName evidence="8">C6 transcription factor</fullName>
    </submittedName>
</protein>
<dbReference type="PROSITE" id="PS50048">
    <property type="entry name" value="ZN2_CY6_FUNGAL_2"/>
    <property type="match status" value="1"/>
</dbReference>
<dbReference type="PANTHER" id="PTHR37534">
    <property type="entry name" value="TRANSCRIPTIONAL ACTIVATOR PROTEIN UGA3"/>
    <property type="match status" value="1"/>
</dbReference>
<organism evidence="8 9">
    <name type="scientific">Ajellomyces capsulatus</name>
    <name type="common">Darling's disease fungus</name>
    <name type="synonym">Histoplasma capsulatum</name>
    <dbReference type="NCBI Taxonomy" id="5037"/>
    <lineage>
        <taxon>Eukaryota</taxon>
        <taxon>Fungi</taxon>
        <taxon>Dikarya</taxon>
        <taxon>Ascomycota</taxon>
        <taxon>Pezizomycotina</taxon>
        <taxon>Eurotiomycetes</taxon>
        <taxon>Eurotiomycetidae</taxon>
        <taxon>Onygenales</taxon>
        <taxon>Ajellomycetaceae</taxon>
        <taxon>Histoplasma</taxon>
    </lineage>
</organism>
<dbReference type="SMART" id="SM00066">
    <property type="entry name" value="GAL4"/>
    <property type="match status" value="1"/>
</dbReference>
<comment type="subcellular location">
    <subcellularLocation>
        <location evidence="1">Nucleus</location>
    </subcellularLocation>
</comment>
<evidence type="ECO:0000256" key="5">
    <source>
        <dbReference type="ARBA" id="ARBA00023242"/>
    </source>
</evidence>
<dbReference type="VEuPathDB" id="FungiDB:I7I51_05557"/>
<keyword evidence="2" id="KW-0805">Transcription regulation</keyword>
<evidence type="ECO:0000256" key="6">
    <source>
        <dbReference type="SAM" id="MobiDB-lite"/>
    </source>
</evidence>
<feature type="region of interest" description="Disordered" evidence="6">
    <location>
        <begin position="1"/>
        <end position="20"/>
    </location>
</feature>
<proteinExistence type="predicted"/>
<dbReference type="InterPro" id="IPR021858">
    <property type="entry name" value="Fun_TF"/>
</dbReference>
<dbReference type="SUPFAM" id="SSF57701">
    <property type="entry name" value="Zn2/Cys6 DNA-binding domain"/>
    <property type="match status" value="1"/>
</dbReference>
<evidence type="ECO:0000313" key="8">
    <source>
        <dbReference type="EMBL" id="QSS60754.1"/>
    </source>
</evidence>
<dbReference type="InterPro" id="IPR001138">
    <property type="entry name" value="Zn2Cys6_DnaBD"/>
</dbReference>
<accession>A0A8A1M818</accession>
<dbReference type="EMBL" id="CP069110">
    <property type="protein sequence ID" value="QSS60754.1"/>
    <property type="molecule type" value="Genomic_DNA"/>
</dbReference>
<dbReference type="OrthoDB" id="19261at2759"/>
<sequence>MSTGKHSESPPPQAVTGFPPQCHTCRKRRVRCDSSRPTCNKCTAKGVECLGYSKQKPLIWLQGGGNQNQYLAEGNNLEPPKRKKGRPKIIIAKDDAKESIKSPDLEKDDRSEVLELVETAWVYYQDLPTIDPKSWQDDVSNLLFSILVSAVATHQAIKSQQDEHITLGREIYQYKQQAFRRLNCELRNPKTQLGDITLICVLTLLLVETQQSAYGEWFAHFEGATTIIGLKGGLKAVLERCPILKSALTCYLIADVLGGTTSRQVLSMDDISRQLGYVGDLSHIFHNGSETFVPFPNQLFECVIQINYYRTLSMDAIGTNGMQMDFGNDVQSLLQRILSFSAAGWADSMTKYYSATSVVPHGDAAGEFIQPDRSHWLQIAAIYQSAVLLYCIRSLALNFEGLILASCASDATPDMISYVTVQDIQIVARQTLSDNLGKIFTPESDLRRQSLARVVTWPLFVVGIEAGDDFEDALTLREFVTSSFMRLSRALGTLNYRDAKAFLVSEYNRRDNIRHAGNSDYQCWWKDVFEHLPDRCAFFM</sequence>
<reference evidence="8" key="1">
    <citation type="submission" date="2021-01" db="EMBL/GenBank/DDBJ databases">
        <title>Chromosome-level genome assembly of a human fungal pathogen reveals clustering of transcriptionally co-regulated genes.</title>
        <authorList>
            <person name="Voorhies M."/>
            <person name="Cohen S."/>
            <person name="Shea T.P."/>
            <person name="Petrus S."/>
            <person name="Munoz J.F."/>
            <person name="Poplawski S."/>
            <person name="Goldman W.E."/>
            <person name="Michael T."/>
            <person name="Cuomo C.A."/>
            <person name="Sil A."/>
            <person name="Beyhan S."/>
        </authorList>
    </citation>
    <scope>NUCLEOTIDE SEQUENCE</scope>
    <source>
        <strain evidence="8">WU24</strain>
    </source>
</reference>